<dbReference type="GO" id="GO:0005524">
    <property type="term" value="F:ATP binding"/>
    <property type="evidence" value="ECO:0007669"/>
    <property type="project" value="UniProtKB-UniRule"/>
</dbReference>
<dbReference type="RefSeq" id="WP_428976954.1">
    <property type="nucleotide sequence ID" value="NZ_FOFG01000006.1"/>
</dbReference>
<dbReference type="Pfam" id="PF02685">
    <property type="entry name" value="Glucokinase"/>
    <property type="match status" value="1"/>
</dbReference>
<reference evidence="5 6" key="1">
    <citation type="submission" date="2016-10" db="EMBL/GenBank/DDBJ databases">
        <authorList>
            <person name="de Groot N.N."/>
        </authorList>
    </citation>
    <scope>NUCLEOTIDE SEQUENCE [LARGE SCALE GENOMIC DNA]</scope>
    <source>
        <strain evidence="5 6">A52C2</strain>
    </source>
</reference>
<name>A0A1H9HK69_9HYPH</name>
<dbReference type="InterPro" id="IPR003836">
    <property type="entry name" value="Glucokinase"/>
</dbReference>
<comment type="subcellular location">
    <subcellularLocation>
        <location evidence="3">Cytoplasm</location>
    </subcellularLocation>
</comment>
<organism evidence="5 6">
    <name type="scientific">Faunimonas pinastri</name>
    <dbReference type="NCBI Taxonomy" id="1855383"/>
    <lineage>
        <taxon>Bacteria</taxon>
        <taxon>Pseudomonadati</taxon>
        <taxon>Pseudomonadota</taxon>
        <taxon>Alphaproteobacteria</taxon>
        <taxon>Hyphomicrobiales</taxon>
        <taxon>Afifellaceae</taxon>
        <taxon>Faunimonas</taxon>
    </lineage>
</organism>
<keyword evidence="3" id="KW-0547">Nucleotide-binding</keyword>
<dbReference type="GO" id="GO:0004340">
    <property type="term" value="F:glucokinase activity"/>
    <property type="evidence" value="ECO:0007669"/>
    <property type="project" value="UniProtKB-UniRule"/>
</dbReference>
<dbReference type="Proteomes" id="UP000199647">
    <property type="component" value="Unassembled WGS sequence"/>
</dbReference>
<dbReference type="PANTHER" id="PTHR47690">
    <property type="entry name" value="GLUCOKINASE"/>
    <property type="match status" value="1"/>
</dbReference>
<dbReference type="EMBL" id="FOFG01000006">
    <property type="protein sequence ID" value="SEQ62703.1"/>
    <property type="molecule type" value="Genomic_DNA"/>
</dbReference>
<evidence type="ECO:0000313" key="5">
    <source>
        <dbReference type="EMBL" id="SEQ62703.1"/>
    </source>
</evidence>
<dbReference type="STRING" id="1855383.SAMN05216548_10666"/>
<keyword evidence="2 3" id="KW-0418">Kinase</keyword>
<dbReference type="AlphaFoldDB" id="A0A1H9HK69"/>
<evidence type="ECO:0000256" key="4">
    <source>
        <dbReference type="RuleBase" id="RU004046"/>
    </source>
</evidence>
<dbReference type="EC" id="2.7.1.2" evidence="3"/>
<dbReference type="NCBIfam" id="TIGR00749">
    <property type="entry name" value="glk"/>
    <property type="match status" value="1"/>
</dbReference>
<dbReference type="GO" id="GO:0005536">
    <property type="term" value="F:D-glucose binding"/>
    <property type="evidence" value="ECO:0007669"/>
    <property type="project" value="InterPro"/>
</dbReference>
<dbReference type="CDD" id="cd24008">
    <property type="entry name" value="ASKHA_NBD_GLK"/>
    <property type="match status" value="1"/>
</dbReference>
<gene>
    <name evidence="3" type="primary">glk</name>
    <name evidence="5" type="ORF">SAMN05216548_10666</name>
</gene>
<evidence type="ECO:0000256" key="2">
    <source>
        <dbReference type="ARBA" id="ARBA00022777"/>
    </source>
</evidence>
<keyword evidence="3" id="KW-0067">ATP-binding</keyword>
<keyword evidence="3" id="KW-0963">Cytoplasm</keyword>
<proteinExistence type="inferred from homology"/>
<dbReference type="InterPro" id="IPR043129">
    <property type="entry name" value="ATPase_NBD"/>
</dbReference>
<dbReference type="InterPro" id="IPR050201">
    <property type="entry name" value="Bacterial_glucokinase"/>
</dbReference>
<keyword evidence="6" id="KW-1185">Reference proteome</keyword>
<comment type="catalytic activity">
    <reaction evidence="3">
        <text>D-glucose + ATP = D-glucose 6-phosphate + ADP + H(+)</text>
        <dbReference type="Rhea" id="RHEA:17825"/>
        <dbReference type="ChEBI" id="CHEBI:4167"/>
        <dbReference type="ChEBI" id="CHEBI:15378"/>
        <dbReference type="ChEBI" id="CHEBI:30616"/>
        <dbReference type="ChEBI" id="CHEBI:61548"/>
        <dbReference type="ChEBI" id="CHEBI:456216"/>
        <dbReference type="EC" id="2.7.1.2"/>
    </reaction>
</comment>
<dbReference type="GO" id="GO:0005829">
    <property type="term" value="C:cytosol"/>
    <property type="evidence" value="ECO:0007669"/>
    <property type="project" value="TreeGrafter"/>
</dbReference>
<comment type="similarity">
    <text evidence="3 4">Belongs to the bacterial glucokinase family.</text>
</comment>
<dbReference type="SUPFAM" id="SSF53067">
    <property type="entry name" value="Actin-like ATPase domain"/>
    <property type="match status" value="1"/>
</dbReference>
<dbReference type="PANTHER" id="PTHR47690:SF1">
    <property type="entry name" value="GLUCOKINASE"/>
    <property type="match status" value="1"/>
</dbReference>
<dbReference type="Gene3D" id="3.30.420.40">
    <property type="match status" value="1"/>
</dbReference>
<keyword evidence="1 3" id="KW-0808">Transferase</keyword>
<feature type="binding site" evidence="3">
    <location>
        <begin position="30"/>
        <end position="35"/>
    </location>
    <ligand>
        <name>ATP</name>
        <dbReference type="ChEBI" id="CHEBI:30616"/>
    </ligand>
</feature>
<evidence type="ECO:0000256" key="3">
    <source>
        <dbReference type="HAMAP-Rule" id="MF_00524"/>
    </source>
</evidence>
<evidence type="ECO:0000313" key="6">
    <source>
        <dbReference type="Proteomes" id="UP000199647"/>
    </source>
</evidence>
<accession>A0A1H9HK69</accession>
<dbReference type="Gene3D" id="3.40.367.20">
    <property type="match status" value="1"/>
</dbReference>
<sequence length="351" mass="37108">MYLQPTDPSRDRLMTVASSADAVSFPVLIGDIGGTNVRFALLESPEAAPLVMDHVPTAEYPDIQTAIETCVVGPTGIVPRSAVIALAGPVHGEGVDLTNASWKVRPRDIIAATAIDDVILLNDFEAQALAITSLDPEDLVQIGGGSPLANGAKAVLGPGTGLGVAGLIHAADRWIPIPGEGGHVSFGPVEPDEFPLWEVMEPEHGRISAEALLCGRGLVRLYRAVARVDGAAITHETPASITEEAMAGDPVCVRTVRLYCRFLGRLAGDLALIFMARGGVYVAGGIPPRILSFLQEPDFRRAFEAKAPHEAVVAELPTWVVTGADPALKGLAAFARNPERFGVSLDGRRWR</sequence>
<dbReference type="HAMAP" id="MF_00524">
    <property type="entry name" value="Glucokinase"/>
    <property type="match status" value="1"/>
</dbReference>
<evidence type="ECO:0000256" key="1">
    <source>
        <dbReference type="ARBA" id="ARBA00022679"/>
    </source>
</evidence>
<protein>
    <recommendedName>
        <fullName evidence="3">Glucokinase</fullName>
        <ecNumber evidence="3">2.7.1.2</ecNumber>
    </recommendedName>
    <alternativeName>
        <fullName evidence="3">Glucose kinase</fullName>
    </alternativeName>
</protein>
<dbReference type="GO" id="GO:0006096">
    <property type="term" value="P:glycolytic process"/>
    <property type="evidence" value="ECO:0007669"/>
    <property type="project" value="UniProtKB-UniRule"/>
</dbReference>
<keyword evidence="3" id="KW-0324">Glycolysis</keyword>